<dbReference type="KEGG" id="slau:SLA_1356"/>
<sequence>MIPGRSFPKILTRRVGTSAAGTAEVCDALMVLPPYRALGATRRPSRLTDTTVSLLPVHPAADLLLPAAIHRACADLREISVVRKLFTRPDFRIPGAA</sequence>
<dbReference type="Proteomes" id="UP000217676">
    <property type="component" value="Chromosome"/>
</dbReference>
<keyword evidence="1" id="KW-0436">Ligase</keyword>
<dbReference type="GO" id="GO:0016874">
    <property type="term" value="F:ligase activity"/>
    <property type="evidence" value="ECO:0007669"/>
    <property type="project" value="UniProtKB-KW"/>
</dbReference>
<proteinExistence type="predicted"/>
<protein>
    <submittedName>
        <fullName evidence="1">AMP-dependent synthetase and ligase</fullName>
    </submittedName>
</protein>
<gene>
    <name evidence="1" type="ORF">SLA_1356</name>
</gene>
<organism evidence="1 2">
    <name type="scientific">Streptomyces laurentii</name>
    <dbReference type="NCBI Taxonomy" id="39478"/>
    <lineage>
        <taxon>Bacteria</taxon>
        <taxon>Bacillati</taxon>
        <taxon>Actinomycetota</taxon>
        <taxon>Actinomycetes</taxon>
        <taxon>Kitasatosporales</taxon>
        <taxon>Streptomycetaceae</taxon>
        <taxon>Streptomyces</taxon>
    </lineage>
</organism>
<evidence type="ECO:0000313" key="1">
    <source>
        <dbReference type="EMBL" id="BAU82295.1"/>
    </source>
</evidence>
<evidence type="ECO:0000313" key="2">
    <source>
        <dbReference type="Proteomes" id="UP000217676"/>
    </source>
</evidence>
<accession>A0A160NWE9</accession>
<name>A0A160NWE9_STRLU</name>
<keyword evidence="2" id="KW-1185">Reference proteome</keyword>
<reference evidence="1 2" key="1">
    <citation type="journal article" date="2016" name="Genome Announc.">
        <title>Complete Genome Sequence of Thiostrepton-Producing Streptomyces laurentii ATCC 31255.</title>
        <authorList>
            <person name="Doi K."/>
            <person name="Fujino Y."/>
            <person name="Nagayoshi Y."/>
            <person name="Ohshima T."/>
            <person name="Ogata S."/>
        </authorList>
    </citation>
    <scope>NUCLEOTIDE SEQUENCE [LARGE SCALE GENOMIC DNA]</scope>
    <source>
        <strain evidence="1 2">ATCC 31255</strain>
    </source>
</reference>
<dbReference type="EMBL" id="AP017424">
    <property type="protein sequence ID" value="BAU82295.1"/>
    <property type="molecule type" value="Genomic_DNA"/>
</dbReference>
<dbReference type="AlphaFoldDB" id="A0A160NWE9"/>